<dbReference type="FunFam" id="3.30.1060.10:FF:000004">
    <property type="entry name" value="Peptide methionine sulfoxide reductase A5"/>
    <property type="match status" value="1"/>
</dbReference>
<evidence type="ECO:0000256" key="2">
    <source>
        <dbReference type="ARBA" id="ARBA00012502"/>
    </source>
</evidence>
<dbReference type="Pfam" id="PF01625">
    <property type="entry name" value="PMSR"/>
    <property type="match status" value="1"/>
</dbReference>
<dbReference type="Proteomes" id="UP000024635">
    <property type="component" value="Unassembled WGS sequence"/>
</dbReference>
<dbReference type="AlphaFoldDB" id="A0A016UGK5"/>
<keyword evidence="7" id="KW-1185">Reference proteome</keyword>
<dbReference type="STRING" id="53326.A0A016UGK5"/>
<evidence type="ECO:0000256" key="3">
    <source>
        <dbReference type="ARBA" id="ARBA00023002"/>
    </source>
</evidence>
<dbReference type="PANTHER" id="PTHR43774">
    <property type="entry name" value="PEPTIDE METHIONINE SULFOXIDE REDUCTASE"/>
    <property type="match status" value="1"/>
</dbReference>
<dbReference type="NCBIfam" id="TIGR00401">
    <property type="entry name" value="msrA"/>
    <property type="match status" value="1"/>
</dbReference>
<dbReference type="SUPFAM" id="SSF55068">
    <property type="entry name" value="Peptide methionine sulfoxide reductase"/>
    <property type="match status" value="1"/>
</dbReference>
<reference evidence="7" key="1">
    <citation type="journal article" date="2015" name="Nat. Genet.">
        <title>The genome and transcriptome of the zoonotic hookworm Ancylostoma ceylanicum identify infection-specific gene families.</title>
        <authorList>
            <person name="Schwarz E.M."/>
            <person name="Hu Y."/>
            <person name="Antoshechkin I."/>
            <person name="Miller M.M."/>
            <person name="Sternberg P.W."/>
            <person name="Aroian R.V."/>
        </authorList>
    </citation>
    <scope>NUCLEOTIDE SEQUENCE</scope>
    <source>
        <strain evidence="7">HY135</strain>
    </source>
</reference>
<comment type="similarity">
    <text evidence="1">Belongs to the MsrA Met sulfoxide reductase family.</text>
</comment>
<evidence type="ECO:0000256" key="4">
    <source>
        <dbReference type="ARBA" id="ARBA00030643"/>
    </source>
</evidence>
<dbReference type="InterPro" id="IPR036509">
    <property type="entry name" value="Met_Sox_Rdtase_MsrA_sf"/>
</dbReference>
<accession>A0A016UGK5</accession>
<evidence type="ECO:0000313" key="6">
    <source>
        <dbReference type="EMBL" id="EYC13957.1"/>
    </source>
</evidence>
<sequence length="219" mass="25045">MGSAPSNVIKSFSRMSLSRAYLGMQCFWGESAFAKLKGVKKTRVGYAGGTTVNPTYRNIGDHTEVTEVQFDPSLISYRQVLDFFWSHHNPAERRKKQYQSAILYETDDEKKVAEETYAQAKAKFGNIETYVVKLDKFYQAEDYHQKYWLRNKKDIFDELKLNDSQVADSVLAAKMNAFCAGYTDFSELEELKREHGLSESLVEKVKRFASSGGDPRACH</sequence>
<dbReference type="PANTHER" id="PTHR43774:SF1">
    <property type="entry name" value="PEPTIDE METHIONINE SULFOXIDE REDUCTASE MSRA 2"/>
    <property type="match status" value="1"/>
</dbReference>
<keyword evidence="3" id="KW-0560">Oxidoreductase</keyword>
<evidence type="ECO:0000313" key="7">
    <source>
        <dbReference type="Proteomes" id="UP000024635"/>
    </source>
</evidence>
<comment type="caution">
    <text evidence="6">The sequence shown here is derived from an EMBL/GenBank/DDBJ whole genome shotgun (WGS) entry which is preliminary data.</text>
</comment>
<dbReference type="EMBL" id="JARK01001378">
    <property type="protein sequence ID" value="EYC13957.1"/>
    <property type="molecule type" value="Genomic_DNA"/>
</dbReference>
<dbReference type="InterPro" id="IPR002569">
    <property type="entry name" value="Met_Sox_Rdtase_MsrA_dom"/>
</dbReference>
<gene>
    <name evidence="6" type="primary">Acey_s0042.g625</name>
    <name evidence="6" type="synonym">Acey-msra-1</name>
    <name evidence="6" type="ORF">Y032_0042g625</name>
</gene>
<feature type="domain" description="Peptide methionine sulphoxide reductase MsrA" evidence="5">
    <location>
        <begin position="20"/>
        <end position="154"/>
    </location>
</feature>
<organism evidence="6 7">
    <name type="scientific">Ancylostoma ceylanicum</name>
    <dbReference type="NCBI Taxonomy" id="53326"/>
    <lineage>
        <taxon>Eukaryota</taxon>
        <taxon>Metazoa</taxon>
        <taxon>Ecdysozoa</taxon>
        <taxon>Nematoda</taxon>
        <taxon>Chromadorea</taxon>
        <taxon>Rhabditida</taxon>
        <taxon>Rhabditina</taxon>
        <taxon>Rhabditomorpha</taxon>
        <taxon>Strongyloidea</taxon>
        <taxon>Ancylostomatidae</taxon>
        <taxon>Ancylostomatinae</taxon>
        <taxon>Ancylostoma</taxon>
    </lineage>
</organism>
<dbReference type="EC" id="1.8.4.11" evidence="2"/>
<protein>
    <recommendedName>
        <fullName evidence="2">peptide-methionine (S)-S-oxide reductase</fullName>
        <ecNumber evidence="2">1.8.4.11</ecNumber>
    </recommendedName>
    <alternativeName>
        <fullName evidence="4">Peptide-methionine (S)-S-oxide reductase</fullName>
    </alternativeName>
</protein>
<name>A0A016UGK5_9BILA</name>
<evidence type="ECO:0000256" key="1">
    <source>
        <dbReference type="ARBA" id="ARBA00005591"/>
    </source>
</evidence>
<evidence type="ECO:0000259" key="5">
    <source>
        <dbReference type="Pfam" id="PF01625"/>
    </source>
</evidence>
<dbReference type="GO" id="GO:0008113">
    <property type="term" value="F:peptide-methionine (S)-S-oxide reductase activity"/>
    <property type="evidence" value="ECO:0007669"/>
    <property type="project" value="UniProtKB-EC"/>
</dbReference>
<proteinExistence type="inferred from homology"/>
<dbReference type="OrthoDB" id="77405at2759"/>
<dbReference type="Gene3D" id="3.30.1060.10">
    <property type="entry name" value="Peptide methionine sulphoxide reductase MsrA"/>
    <property type="match status" value="1"/>
</dbReference>
<dbReference type="HAMAP" id="MF_01401">
    <property type="entry name" value="MsrA"/>
    <property type="match status" value="1"/>
</dbReference>